<dbReference type="VEuPathDB" id="VectorBase:GAUT049788"/>
<reference evidence="2" key="1">
    <citation type="submission" date="2020-05" db="UniProtKB">
        <authorList>
            <consortium name="EnsemblMetazoa"/>
        </authorList>
    </citation>
    <scope>IDENTIFICATION</scope>
    <source>
        <strain evidence="2">TTRI</strain>
    </source>
</reference>
<feature type="region of interest" description="Disordered" evidence="1">
    <location>
        <begin position="51"/>
        <end position="89"/>
    </location>
</feature>
<dbReference type="EnsemblMetazoa" id="GAUT049788-RA">
    <property type="protein sequence ID" value="GAUT049788-PA"/>
    <property type="gene ID" value="GAUT049788"/>
</dbReference>
<keyword evidence="3" id="KW-1185">Reference proteome</keyword>
<proteinExistence type="predicted"/>
<sequence length="121" mass="13915">MKPLKPFKIQKKKWSFVKQQQKQKSSNKNSQTNKDINGKVEHALNVQEEHLTNYQNNDRRVRGTPSIVRPGIRSTPHPHRIAEGSSRNKINSRVPNLGFTLSNLSLNVEEDLKLDGTNFRT</sequence>
<dbReference type="Proteomes" id="UP000078200">
    <property type="component" value="Unassembled WGS sequence"/>
</dbReference>
<feature type="compositionally biased region" description="Low complexity" evidence="1">
    <location>
        <begin position="16"/>
        <end position="34"/>
    </location>
</feature>
<feature type="region of interest" description="Disordered" evidence="1">
    <location>
        <begin position="1"/>
        <end position="39"/>
    </location>
</feature>
<organism evidence="2 3">
    <name type="scientific">Glossina austeni</name>
    <name type="common">Savannah tsetse fly</name>
    <dbReference type="NCBI Taxonomy" id="7395"/>
    <lineage>
        <taxon>Eukaryota</taxon>
        <taxon>Metazoa</taxon>
        <taxon>Ecdysozoa</taxon>
        <taxon>Arthropoda</taxon>
        <taxon>Hexapoda</taxon>
        <taxon>Insecta</taxon>
        <taxon>Pterygota</taxon>
        <taxon>Neoptera</taxon>
        <taxon>Endopterygota</taxon>
        <taxon>Diptera</taxon>
        <taxon>Brachycera</taxon>
        <taxon>Muscomorpha</taxon>
        <taxon>Hippoboscoidea</taxon>
        <taxon>Glossinidae</taxon>
        <taxon>Glossina</taxon>
    </lineage>
</organism>
<name>A0A1A9VWC1_GLOAU</name>
<dbReference type="AlphaFoldDB" id="A0A1A9VWC1"/>
<evidence type="ECO:0000256" key="1">
    <source>
        <dbReference type="SAM" id="MobiDB-lite"/>
    </source>
</evidence>
<protein>
    <submittedName>
        <fullName evidence="2">Uncharacterized protein</fullName>
    </submittedName>
</protein>
<evidence type="ECO:0000313" key="3">
    <source>
        <dbReference type="Proteomes" id="UP000078200"/>
    </source>
</evidence>
<accession>A0A1A9VWC1</accession>
<feature type="compositionally biased region" description="Basic and acidic residues" evidence="1">
    <location>
        <begin position="51"/>
        <end position="61"/>
    </location>
</feature>
<evidence type="ECO:0000313" key="2">
    <source>
        <dbReference type="EnsemblMetazoa" id="GAUT049788-PA"/>
    </source>
</evidence>